<reference evidence="1 2" key="1">
    <citation type="journal article" date="2019" name="Syst. Appl. Microbiol.">
        <title>Characterization of Bifidobacterium species in feaces of the Egyptian fruit bat: Description of B. vespertilionis sp. nov. and B. rousetti sp. nov.</title>
        <authorList>
            <person name="Modesto M."/>
            <person name="Satti M."/>
            <person name="Watanabe K."/>
            <person name="Puglisi E."/>
            <person name="Morelli L."/>
            <person name="Huang C.-H."/>
            <person name="Liou J.-S."/>
            <person name="Miyashita M."/>
            <person name="Tamura T."/>
            <person name="Saito S."/>
            <person name="Mori K."/>
            <person name="Huang L."/>
            <person name="Sciavilla P."/>
            <person name="Sandri C."/>
            <person name="Spiezio C."/>
            <person name="Vitali F."/>
            <person name="Cavalieri D."/>
            <person name="Perpetuini G."/>
            <person name="Tofalo R."/>
            <person name="Bonetti A."/>
            <person name="Arita M."/>
            <person name="Mattarelli P."/>
        </authorList>
    </citation>
    <scope>NUCLEOTIDE SEQUENCE [LARGE SCALE GENOMIC DNA]</scope>
    <source>
        <strain evidence="1 2">RST7</strain>
    </source>
</reference>
<sequence length="253" mass="28509">MNVCQSCHTPIDPEHTLCPRCELRLSLLLLQLAGDITPLRDSLDATLHPGGHQPTRIQTATPPTPLRLDVLDLLDLIDMTAYAWLRRLDGTNPVDWTQDRRPEDLIGTLTTLAAHPGLATHPDAMVLLHETTRFADMADRILDPPEERQPIGHCLNPLCGVQLTAGSRDTWVTCPMCGTEQRVRTVRLKRLERLCFDQTRHGSAAEVARVFTGCGLTVRRNTITQWERRGRLHRHPDGYAYSDVYRLLLQHAA</sequence>
<protein>
    <recommendedName>
        <fullName evidence="3">PhnA protein</fullName>
    </recommendedName>
</protein>
<evidence type="ECO:0008006" key="3">
    <source>
        <dbReference type="Google" id="ProtNLM"/>
    </source>
</evidence>
<name>A0A5M9ZVV4_9BIFI</name>
<accession>A0A5M9ZVV4</accession>
<dbReference type="AlphaFoldDB" id="A0A5M9ZVV4"/>
<dbReference type="EMBL" id="RZUI01000002">
    <property type="protein sequence ID" value="KAA8831700.1"/>
    <property type="molecule type" value="Genomic_DNA"/>
</dbReference>
<organism evidence="1 2">
    <name type="scientific">Bifidobacterium tissieri</name>
    <dbReference type="NCBI Taxonomy" id="1630162"/>
    <lineage>
        <taxon>Bacteria</taxon>
        <taxon>Bacillati</taxon>
        <taxon>Actinomycetota</taxon>
        <taxon>Actinomycetes</taxon>
        <taxon>Bifidobacteriales</taxon>
        <taxon>Bifidobacteriaceae</taxon>
        <taxon>Bifidobacterium</taxon>
    </lineage>
</organism>
<evidence type="ECO:0000313" key="1">
    <source>
        <dbReference type="EMBL" id="KAA8831700.1"/>
    </source>
</evidence>
<dbReference type="Proteomes" id="UP000412028">
    <property type="component" value="Unassembled WGS sequence"/>
</dbReference>
<proteinExistence type="predicted"/>
<gene>
    <name evidence="1" type="ORF">EMO89_01585</name>
</gene>
<dbReference type="OrthoDB" id="3234010at2"/>
<comment type="caution">
    <text evidence="1">The sequence shown here is derived from an EMBL/GenBank/DDBJ whole genome shotgun (WGS) entry which is preliminary data.</text>
</comment>
<evidence type="ECO:0000313" key="2">
    <source>
        <dbReference type="Proteomes" id="UP000412028"/>
    </source>
</evidence>